<evidence type="ECO:0000313" key="5">
    <source>
        <dbReference type="Proteomes" id="UP001321741"/>
    </source>
</evidence>
<name>A0ABN6SP37_9LACO</name>
<reference evidence="4 5" key="1">
    <citation type="journal article" date="2023" name="Microbiol. Spectr.">
        <title>Symbiosis of Carpenter Bees with Uncharacterized Lactic Acid Bacteria Showing NAD Auxotrophy.</title>
        <authorList>
            <person name="Kawasaki S."/>
            <person name="Ozawa K."/>
            <person name="Mori T."/>
            <person name="Yamamoto A."/>
            <person name="Ito M."/>
            <person name="Ohkuma M."/>
            <person name="Sakamoto M."/>
            <person name="Matsutani M."/>
        </authorList>
    </citation>
    <scope>NUCLEOTIDE SEQUENCE [LARGE SCALE GENOMIC DNA]</scope>
    <source>
        <strain evidence="4 5">Kim32-2</strain>
    </source>
</reference>
<sequence>MKKNSRIISAAAAAILAVAPVVATSVSTVLADSNIDVKGGGNNAVQVDGAATISLSLDNVTSLVPNAPVGKLKATLTMPTKPTGATATVTEKKVYKAASDTPEIITDDNGNTISVVAPDVEPDPNGKGLVVSGSEVANFAQDTNYIVAEKVDITGLTPGKTYAISANDDTYYLEADSTGKITGIGVVSDMFKLFDTTLTGEPVVKENKAGGAVVTSGSVDLTAADTNIADVAAKITAKYAVSTNGTPTEKADFKDLQADIRAALSGVDTNGNFTQPASPFKITLNLLADSGETGTFEVTVNPAVTINPNPTPAPVNGGGSTTTTPAAGVDKIVQSDGAVPVYQIDGSTVTDTKTTVQNGEKVTAFGDPVIINGKSYTRIKSADSNLYVETKYVDGSFKPAADKVSKTVMHNAYIYDLQHKRVGTETLRAFTKVDVYSKTVKLADGRLAYKIAEGQYVMADNIDGTSRVLKHNAYVYKTGKKRADKRVLRKGKTVITYGSPYKFKNGKLYYRIGGPAKQYVKVANIR</sequence>
<evidence type="ECO:0000259" key="2">
    <source>
        <dbReference type="Pfam" id="PF03217"/>
    </source>
</evidence>
<evidence type="ECO:0000259" key="3">
    <source>
        <dbReference type="Pfam" id="PF22797"/>
    </source>
</evidence>
<dbReference type="RefSeq" id="WP_317637331.1">
    <property type="nucleotide sequence ID" value="NZ_AP026803.1"/>
</dbReference>
<proteinExistence type="predicted"/>
<dbReference type="EMBL" id="AP026803">
    <property type="protein sequence ID" value="BDR61101.1"/>
    <property type="molecule type" value="Genomic_DNA"/>
</dbReference>
<accession>A0ABN6SP37</accession>
<evidence type="ECO:0000256" key="1">
    <source>
        <dbReference type="SAM" id="SignalP"/>
    </source>
</evidence>
<gene>
    <name evidence="4" type="primary">slpA</name>
    <name evidence="4" type="ORF">KIM322_13620</name>
</gene>
<evidence type="ECO:0000313" key="4">
    <source>
        <dbReference type="EMBL" id="BDR61101.1"/>
    </source>
</evidence>
<keyword evidence="5" id="KW-1185">Reference proteome</keyword>
<feature type="signal peptide" evidence="1">
    <location>
        <begin position="1"/>
        <end position="23"/>
    </location>
</feature>
<feature type="domain" description="S-layer protein" evidence="3">
    <location>
        <begin position="211"/>
        <end position="301"/>
    </location>
</feature>
<organism evidence="4 5">
    <name type="scientific">Lactobacillus xylocopicola</name>
    <dbReference type="NCBI Taxonomy" id="2976676"/>
    <lineage>
        <taxon>Bacteria</taxon>
        <taxon>Bacillati</taxon>
        <taxon>Bacillota</taxon>
        <taxon>Bacilli</taxon>
        <taxon>Lactobacillales</taxon>
        <taxon>Lactobacillaceae</taxon>
        <taxon>Lactobacillus</taxon>
    </lineage>
</organism>
<feature type="domain" description="S-layer protein C-terminal" evidence="2">
    <location>
        <begin position="341"/>
        <end position="388"/>
    </location>
</feature>
<dbReference type="InterPro" id="IPR055005">
    <property type="entry name" value="SlpA_D2"/>
</dbReference>
<feature type="domain" description="S-layer protein C-terminal" evidence="2">
    <location>
        <begin position="460"/>
        <end position="523"/>
    </location>
</feature>
<protein>
    <submittedName>
        <fullName evidence="4">S-layer protein</fullName>
    </submittedName>
</protein>
<keyword evidence="1" id="KW-0732">Signal</keyword>
<dbReference type="InterPro" id="IPR024968">
    <property type="entry name" value="SlpA_C_lactobacillus"/>
</dbReference>
<feature type="domain" description="S-layer protein C-terminal" evidence="2">
    <location>
        <begin position="401"/>
        <end position="459"/>
    </location>
</feature>
<dbReference type="Pfam" id="PF22797">
    <property type="entry name" value="SlpA_D2"/>
    <property type="match status" value="1"/>
</dbReference>
<dbReference type="Proteomes" id="UP001321741">
    <property type="component" value="Chromosome"/>
</dbReference>
<feature type="chain" id="PRO_5046256186" evidence="1">
    <location>
        <begin position="24"/>
        <end position="526"/>
    </location>
</feature>
<dbReference type="Pfam" id="PF03217">
    <property type="entry name" value="SlpA"/>
    <property type="match status" value="3"/>
</dbReference>